<dbReference type="EMBL" id="CAWYQH010000002">
    <property type="protein sequence ID" value="CAK8673448.1"/>
    <property type="molecule type" value="Genomic_DNA"/>
</dbReference>
<protein>
    <recommendedName>
        <fullName evidence="10">Palmitoyltransferase</fullName>
        <ecNumber evidence="10">2.3.1.225</ecNumber>
    </recommendedName>
</protein>
<comment type="similarity">
    <text evidence="2 10">Belongs to the DHHC palmitoyltransferase family.</text>
</comment>
<feature type="transmembrane region" description="Helical" evidence="10">
    <location>
        <begin position="12"/>
        <end position="33"/>
    </location>
</feature>
<feature type="transmembrane region" description="Helical" evidence="10">
    <location>
        <begin position="228"/>
        <end position="256"/>
    </location>
</feature>
<keyword evidence="3 10" id="KW-0808">Transferase</keyword>
<evidence type="ECO:0000313" key="13">
    <source>
        <dbReference type="Proteomes" id="UP001642483"/>
    </source>
</evidence>
<feature type="domain" description="Palmitoyltransferase DHHC" evidence="11">
    <location>
        <begin position="146"/>
        <end position="266"/>
    </location>
</feature>
<keyword evidence="8" id="KW-0449">Lipoprotein</keyword>
<keyword evidence="9 10" id="KW-0012">Acyltransferase</keyword>
<keyword evidence="4 10" id="KW-0812">Transmembrane</keyword>
<evidence type="ECO:0000259" key="11">
    <source>
        <dbReference type="Pfam" id="PF01529"/>
    </source>
</evidence>
<feature type="transmembrane region" description="Helical" evidence="10">
    <location>
        <begin position="191"/>
        <end position="208"/>
    </location>
</feature>
<name>A0ABP0F154_CLALP</name>
<keyword evidence="6 10" id="KW-0472">Membrane</keyword>
<evidence type="ECO:0000256" key="4">
    <source>
        <dbReference type="ARBA" id="ARBA00022692"/>
    </source>
</evidence>
<proteinExistence type="inferred from homology"/>
<keyword evidence="7" id="KW-0564">Palmitate</keyword>
<dbReference type="Proteomes" id="UP001642483">
    <property type="component" value="Unassembled WGS sequence"/>
</dbReference>
<comment type="domain">
    <text evidence="10">The DHHC domain is required for palmitoyltransferase activity.</text>
</comment>
<dbReference type="InterPro" id="IPR039859">
    <property type="entry name" value="PFA4/ZDH16/20/ERF2-like"/>
</dbReference>
<accession>A0ABP0F154</accession>
<dbReference type="EC" id="2.3.1.225" evidence="10"/>
<comment type="subcellular location">
    <subcellularLocation>
        <location evidence="1">Endomembrane system</location>
        <topology evidence="1">Multi-pass membrane protein</topology>
    </subcellularLocation>
</comment>
<evidence type="ECO:0000256" key="8">
    <source>
        <dbReference type="ARBA" id="ARBA00023288"/>
    </source>
</evidence>
<dbReference type="InterPro" id="IPR001594">
    <property type="entry name" value="Palmitoyltrfase_DHHC"/>
</dbReference>
<feature type="transmembrane region" description="Helical" evidence="10">
    <location>
        <begin position="48"/>
        <end position="68"/>
    </location>
</feature>
<dbReference type="PANTHER" id="PTHR22883:SF301">
    <property type="entry name" value="PALMITOYLTRANSFERASE ZDHHC12"/>
    <property type="match status" value="1"/>
</dbReference>
<evidence type="ECO:0000256" key="9">
    <source>
        <dbReference type="ARBA" id="ARBA00023315"/>
    </source>
</evidence>
<comment type="caution">
    <text evidence="12">The sequence shown here is derived from an EMBL/GenBank/DDBJ whole genome shotgun (WGS) entry which is preliminary data.</text>
</comment>
<evidence type="ECO:0000256" key="3">
    <source>
        <dbReference type="ARBA" id="ARBA00022679"/>
    </source>
</evidence>
<evidence type="ECO:0000256" key="7">
    <source>
        <dbReference type="ARBA" id="ARBA00023139"/>
    </source>
</evidence>
<evidence type="ECO:0000256" key="2">
    <source>
        <dbReference type="ARBA" id="ARBA00008574"/>
    </source>
</evidence>
<organism evidence="12 13">
    <name type="scientific">Clavelina lepadiformis</name>
    <name type="common">Light-bulb sea squirt</name>
    <name type="synonym">Ascidia lepadiformis</name>
    <dbReference type="NCBI Taxonomy" id="159417"/>
    <lineage>
        <taxon>Eukaryota</taxon>
        <taxon>Metazoa</taxon>
        <taxon>Chordata</taxon>
        <taxon>Tunicata</taxon>
        <taxon>Ascidiacea</taxon>
        <taxon>Aplousobranchia</taxon>
        <taxon>Clavelinidae</taxon>
        <taxon>Clavelina</taxon>
    </lineage>
</organism>
<reference evidence="12 13" key="1">
    <citation type="submission" date="2024-02" db="EMBL/GenBank/DDBJ databases">
        <authorList>
            <person name="Daric V."/>
            <person name="Darras S."/>
        </authorList>
    </citation>
    <scope>NUCLEOTIDE SEQUENCE [LARGE SCALE GENOMIC DNA]</scope>
</reference>
<keyword evidence="13" id="KW-1185">Reference proteome</keyword>
<dbReference type="PROSITE" id="PS50216">
    <property type="entry name" value="DHHC"/>
    <property type="match status" value="1"/>
</dbReference>
<evidence type="ECO:0000313" key="12">
    <source>
        <dbReference type="EMBL" id="CAK8673448.1"/>
    </source>
</evidence>
<evidence type="ECO:0000256" key="6">
    <source>
        <dbReference type="ARBA" id="ARBA00023136"/>
    </source>
</evidence>
<evidence type="ECO:0000256" key="5">
    <source>
        <dbReference type="ARBA" id="ARBA00022989"/>
    </source>
</evidence>
<sequence>MGDKQKELSTFVSAVCTRMIHVFITVGIASVLLTRPTVLRQALNEQNFLQPVLFIVTAVMSLALYFMVSFMDPGYVKRGDPDVKEIKLIVDDEEDEDISIYEVKKMNFHDWKIDMSKSNNSEKMRILSGDSEKKTSPVQCFNLEPDERCGLCGLQRPMRAKHCRECKHCVRRFDHHCPWIFNCVGERNHKWFYTFLVTEMALLGWGFYISITGYEIGDNSNSWVSHNILLVLVDIFIVVLFLVVGSLVCIHTYLILQNHTTWETMSRTRITYLKGVRDGNPFNLGVCRNIFTFFCYFKPYDWSVVYSKSSTSFSGSNGSCDDSGVDSDEQEFCEITIDDA</sequence>
<dbReference type="PANTHER" id="PTHR22883">
    <property type="entry name" value="ZINC FINGER DHHC DOMAIN CONTAINING PROTEIN"/>
    <property type="match status" value="1"/>
</dbReference>
<evidence type="ECO:0000256" key="10">
    <source>
        <dbReference type="RuleBase" id="RU079119"/>
    </source>
</evidence>
<gene>
    <name evidence="12" type="ORF">CVLEPA_LOCUS3246</name>
</gene>
<dbReference type="Pfam" id="PF01529">
    <property type="entry name" value="DHHC"/>
    <property type="match status" value="1"/>
</dbReference>
<evidence type="ECO:0000256" key="1">
    <source>
        <dbReference type="ARBA" id="ARBA00004127"/>
    </source>
</evidence>
<comment type="catalytic activity">
    <reaction evidence="10">
        <text>L-cysteinyl-[protein] + hexadecanoyl-CoA = S-hexadecanoyl-L-cysteinyl-[protein] + CoA</text>
        <dbReference type="Rhea" id="RHEA:36683"/>
        <dbReference type="Rhea" id="RHEA-COMP:10131"/>
        <dbReference type="Rhea" id="RHEA-COMP:11032"/>
        <dbReference type="ChEBI" id="CHEBI:29950"/>
        <dbReference type="ChEBI" id="CHEBI:57287"/>
        <dbReference type="ChEBI" id="CHEBI:57379"/>
        <dbReference type="ChEBI" id="CHEBI:74151"/>
        <dbReference type="EC" id="2.3.1.225"/>
    </reaction>
</comment>
<keyword evidence="5 10" id="KW-1133">Transmembrane helix</keyword>